<protein>
    <submittedName>
        <fullName evidence="1">Uncharacterized protein</fullName>
    </submittedName>
</protein>
<dbReference type="AlphaFoldDB" id="A0A371EHK8"/>
<organism evidence="1 2">
    <name type="scientific">Mucuna pruriens</name>
    <name type="common">Velvet bean</name>
    <name type="synonym">Dolichos pruriens</name>
    <dbReference type="NCBI Taxonomy" id="157652"/>
    <lineage>
        <taxon>Eukaryota</taxon>
        <taxon>Viridiplantae</taxon>
        <taxon>Streptophyta</taxon>
        <taxon>Embryophyta</taxon>
        <taxon>Tracheophyta</taxon>
        <taxon>Spermatophyta</taxon>
        <taxon>Magnoliopsida</taxon>
        <taxon>eudicotyledons</taxon>
        <taxon>Gunneridae</taxon>
        <taxon>Pentapetalae</taxon>
        <taxon>rosids</taxon>
        <taxon>fabids</taxon>
        <taxon>Fabales</taxon>
        <taxon>Fabaceae</taxon>
        <taxon>Papilionoideae</taxon>
        <taxon>50 kb inversion clade</taxon>
        <taxon>NPAAA clade</taxon>
        <taxon>indigoferoid/millettioid clade</taxon>
        <taxon>Phaseoleae</taxon>
        <taxon>Mucuna</taxon>
    </lineage>
</organism>
<reference evidence="1" key="1">
    <citation type="submission" date="2018-05" db="EMBL/GenBank/DDBJ databases">
        <title>Draft genome of Mucuna pruriens seed.</title>
        <authorList>
            <person name="Nnadi N.E."/>
            <person name="Vos R."/>
            <person name="Hasami M.H."/>
            <person name="Devisetty U.K."/>
            <person name="Aguiy J.C."/>
        </authorList>
    </citation>
    <scope>NUCLEOTIDE SEQUENCE [LARGE SCALE GENOMIC DNA]</scope>
    <source>
        <strain evidence="1">JCA_2017</strain>
    </source>
</reference>
<name>A0A371EHK8_MUCPR</name>
<dbReference type="OrthoDB" id="1751704at2759"/>
<evidence type="ECO:0000313" key="1">
    <source>
        <dbReference type="EMBL" id="RDX65538.1"/>
    </source>
</evidence>
<comment type="caution">
    <text evidence="1">The sequence shown here is derived from an EMBL/GenBank/DDBJ whole genome shotgun (WGS) entry which is preliminary data.</text>
</comment>
<dbReference type="Proteomes" id="UP000257109">
    <property type="component" value="Unassembled WGS sequence"/>
</dbReference>
<evidence type="ECO:0000313" key="2">
    <source>
        <dbReference type="Proteomes" id="UP000257109"/>
    </source>
</evidence>
<gene>
    <name evidence="1" type="ORF">CR513_55797</name>
</gene>
<proteinExistence type="predicted"/>
<dbReference type="EMBL" id="QJKJ01013850">
    <property type="protein sequence ID" value="RDX65538.1"/>
    <property type="molecule type" value="Genomic_DNA"/>
</dbReference>
<keyword evidence="2" id="KW-1185">Reference proteome</keyword>
<sequence>MQPLILSYRCERANVRIRIVGYIIEEGEGCGIPATLALCLISSPSLLAINMVTAFSISEAATNSFRRSQSLTTSPTLRTCVTKTLFLGWSECIGHAAIGTPIVMLSMQEFHPQ</sequence>
<accession>A0A371EHK8</accession>
<feature type="non-terminal residue" evidence="1">
    <location>
        <position position="1"/>
    </location>
</feature>